<evidence type="ECO:0000256" key="4">
    <source>
        <dbReference type="ARBA" id="ARBA00022824"/>
    </source>
</evidence>
<evidence type="ECO:0000256" key="1">
    <source>
        <dbReference type="ARBA" id="ARBA00004173"/>
    </source>
</evidence>
<keyword evidence="9" id="KW-1185">Reference proteome</keyword>
<keyword evidence="4" id="KW-0256">Endoplasmic reticulum</keyword>
<evidence type="ECO:0000313" key="9">
    <source>
        <dbReference type="Proteomes" id="UP000028524"/>
    </source>
</evidence>
<evidence type="ECO:0000256" key="3">
    <source>
        <dbReference type="ARBA" id="ARBA00004370"/>
    </source>
</evidence>
<dbReference type="InParanoid" id="A0A084QVL7"/>
<accession>A0A084QVL7</accession>
<feature type="domain" description="GPI inositol-deacylase winged helix" evidence="7">
    <location>
        <begin position="517"/>
        <end position="582"/>
    </location>
</feature>
<dbReference type="Pfam" id="PF22939">
    <property type="entry name" value="WHD_GPIID"/>
    <property type="match status" value="1"/>
</dbReference>
<dbReference type="InterPro" id="IPR054471">
    <property type="entry name" value="GPIID_WHD"/>
</dbReference>
<protein>
    <recommendedName>
        <fullName evidence="7">GPI inositol-deacylase winged helix domain-containing protein</fullName>
    </recommendedName>
</protein>
<dbReference type="OrthoDB" id="21416at2759"/>
<dbReference type="PANTHER" id="PTHR48182">
    <property type="entry name" value="PROTEIN SERAC1"/>
    <property type="match status" value="1"/>
</dbReference>
<keyword evidence="6" id="KW-0472">Membrane</keyword>
<organism evidence="8 9">
    <name type="scientific">Stachybotrys chlorohalonatus (strain IBT 40285)</name>
    <dbReference type="NCBI Taxonomy" id="1283841"/>
    <lineage>
        <taxon>Eukaryota</taxon>
        <taxon>Fungi</taxon>
        <taxon>Dikarya</taxon>
        <taxon>Ascomycota</taxon>
        <taxon>Pezizomycotina</taxon>
        <taxon>Sordariomycetes</taxon>
        <taxon>Hypocreomycetidae</taxon>
        <taxon>Hypocreales</taxon>
        <taxon>Stachybotryaceae</taxon>
        <taxon>Stachybotrys</taxon>
    </lineage>
</organism>
<keyword evidence="5" id="KW-0496">Mitochondrion</keyword>
<dbReference type="InterPro" id="IPR029058">
    <property type="entry name" value="AB_hydrolase_fold"/>
</dbReference>
<dbReference type="OMA" id="VHETACK"/>
<evidence type="ECO:0000259" key="7">
    <source>
        <dbReference type="Pfam" id="PF22939"/>
    </source>
</evidence>
<dbReference type="InterPro" id="IPR052374">
    <property type="entry name" value="SERAC1"/>
</dbReference>
<proteinExistence type="predicted"/>
<dbReference type="Proteomes" id="UP000028524">
    <property type="component" value="Unassembled WGS sequence"/>
</dbReference>
<dbReference type="GO" id="GO:0016020">
    <property type="term" value="C:membrane"/>
    <property type="evidence" value="ECO:0007669"/>
    <property type="project" value="UniProtKB-SubCell"/>
</dbReference>
<dbReference type="GO" id="GO:0005783">
    <property type="term" value="C:endoplasmic reticulum"/>
    <property type="evidence" value="ECO:0007669"/>
    <property type="project" value="UniProtKB-SubCell"/>
</dbReference>
<dbReference type="SUPFAM" id="SSF53474">
    <property type="entry name" value="alpha/beta-Hydrolases"/>
    <property type="match status" value="1"/>
</dbReference>
<dbReference type="HOGENOM" id="CLU_467059_0_0_1"/>
<name>A0A084QVL7_STAC4</name>
<gene>
    <name evidence="8" type="ORF">S40285_03522</name>
</gene>
<evidence type="ECO:0000256" key="5">
    <source>
        <dbReference type="ARBA" id="ARBA00023128"/>
    </source>
</evidence>
<dbReference type="EMBL" id="KL660061">
    <property type="protein sequence ID" value="KFA68002.1"/>
    <property type="molecule type" value="Genomic_DNA"/>
</dbReference>
<comment type="subcellular location">
    <subcellularLocation>
        <location evidence="2">Endoplasmic reticulum</location>
    </subcellularLocation>
    <subcellularLocation>
        <location evidence="3">Membrane</location>
    </subcellularLocation>
    <subcellularLocation>
        <location evidence="1">Mitochondrion</location>
    </subcellularLocation>
</comment>
<evidence type="ECO:0000256" key="6">
    <source>
        <dbReference type="ARBA" id="ARBA00023136"/>
    </source>
</evidence>
<sequence length="584" mass="65892">MERTSARSKIVFRLRGLPNEIESLSGVADLVSRRLGDIPSDDIHVFSLATSLHFRETPRSKVATVMFKIDPSILSASHDRNEWSISRGLDTNCNVDLILDTHFIGMTPLNDMSPKEHAYDCIAISGLASHPFGSWQPRGSDKTFMWIRDSLPKHIDNTRAILYSYESGLHDSQSFQKIPDLALGLINQLQMYGWGLASAKPITFLAHSLGGILLKQALVKLSSMENESYNSLISLVRGAMFFGVPNLRMEQAHFQAIVQDNPNQALVDDIGQNSNYLRQLNKEFQNNSLNTSLACFWAYKTSESPTVINYADRESLSKATRPPEPCRLDLSAELLSFKRISGLSDVKEAAFEAATPDTMQEFLESIKQLQYATEAAYIFSDVSQKMKFIWGSLICLFVNQDDRAAQEDLEGVPNIKITNENQDDIAEFAVAWDKRIERKFGKVQQNNCRISQIIPARAQGMFIYTELFAKYLEDQLNLAKVLEALEPTNLPMDLDHVYERILDRILESQGDHTIGHVREVLGWMVCARCPLCWREIQAAISIDLDNHRIDYLRKIPDSPKGLFASLVEVQVDGTIQLVHETACK</sequence>
<reference evidence="8 9" key="1">
    <citation type="journal article" date="2014" name="BMC Genomics">
        <title>Comparative genome sequencing reveals chemotype-specific gene clusters in the toxigenic black mold Stachybotrys.</title>
        <authorList>
            <person name="Semeiks J."/>
            <person name="Borek D."/>
            <person name="Otwinowski Z."/>
            <person name="Grishin N.V."/>
        </authorList>
    </citation>
    <scope>NUCLEOTIDE SEQUENCE [LARGE SCALE GENOMIC DNA]</scope>
    <source>
        <strain evidence="8 9">IBT 40285</strain>
    </source>
</reference>
<dbReference type="PANTHER" id="PTHR48182:SF2">
    <property type="entry name" value="PROTEIN SERAC1"/>
    <property type="match status" value="1"/>
</dbReference>
<evidence type="ECO:0000256" key="2">
    <source>
        <dbReference type="ARBA" id="ARBA00004240"/>
    </source>
</evidence>
<dbReference type="AlphaFoldDB" id="A0A084QVL7"/>
<dbReference type="GO" id="GO:0005739">
    <property type="term" value="C:mitochondrion"/>
    <property type="evidence" value="ECO:0007669"/>
    <property type="project" value="UniProtKB-SubCell"/>
</dbReference>
<evidence type="ECO:0000313" key="8">
    <source>
        <dbReference type="EMBL" id="KFA68002.1"/>
    </source>
</evidence>